<protein>
    <submittedName>
        <fullName evidence="1">Uncharacterized protein</fullName>
    </submittedName>
</protein>
<gene>
    <name evidence="1" type="ORF">METZ01_LOCUS431104</name>
</gene>
<dbReference type="AlphaFoldDB" id="A0A382Y543"/>
<feature type="non-terminal residue" evidence="1">
    <location>
        <position position="1"/>
    </location>
</feature>
<proteinExistence type="predicted"/>
<sequence length="56" mass="6343">VVKHATNLKKKIIIGNTLEHTMVALHAYNDEMREFSHSRSFESFKSLAKAIGQVSE</sequence>
<reference evidence="1" key="1">
    <citation type="submission" date="2018-05" db="EMBL/GenBank/DDBJ databases">
        <authorList>
            <person name="Lanie J.A."/>
            <person name="Ng W.-L."/>
            <person name="Kazmierczak K.M."/>
            <person name="Andrzejewski T.M."/>
            <person name="Davidsen T.M."/>
            <person name="Wayne K.J."/>
            <person name="Tettelin H."/>
            <person name="Glass J.I."/>
            <person name="Rusch D."/>
            <person name="Podicherti R."/>
            <person name="Tsui H.-C.T."/>
            <person name="Winkler M.E."/>
        </authorList>
    </citation>
    <scope>NUCLEOTIDE SEQUENCE</scope>
</reference>
<organism evidence="1">
    <name type="scientific">marine metagenome</name>
    <dbReference type="NCBI Taxonomy" id="408172"/>
    <lineage>
        <taxon>unclassified sequences</taxon>
        <taxon>metagenomes</taxon>
        <taxon>ecological metagenomes</taxon>
    </lineage>
</organism>
<name>A0A382Y543_9ZZZZ</name>
<accession>A0A382Y543</accession>
<evidence type="ECO:0000313" key="1">
    <source>
        <dbReference type="EMBL" id="SVD78250.1"/>
    </source>
</evidence>
<dbReference type="EMBL" id="UINC01172924">
    <property type="protein sequence ID" value="SVD78250.1"/>
    <property type="molecule type" value="Genomic_DNA"/>
</dbReference>